<sequence length="103" mass="11355">MRLGSKQGALPSPIGLFSFDSLILRSSESFEVSPAFRQNFSQLISGSSPGITCKSTLRILHAFDGSLIRAPECGIIRTLVSYIDQIWEYLILNFTIAPMLFVA</sequence>
<proteinExistence type="predicted"/>
<gene>
    <name evidence="1" type="ORF">A11K_0117420</name>
</gene>
<dbReference type="EMBL" id="AKBN01001059">
    <property type="protein sequence ID" value="KFA01189.1"/>
    <property type="molecule type" value="Genomic_DNA"/>
</dbReference>
<name>A0A836P289_XANVA</name>
<accession>A0A836P289</accession>
<protein>
    <submittedName>
        <fullName evidence="1">Uncharacterized protein</fullName>
    </submittedName>
</protein>
<reference evidence="1" key="1">
    <citation type="submission" date="2012-05" db="EMBL/GenBank/DDBJ databases">
        <authorList>
            <person name="Studholme D.J."/>
            <person name="Wasukira A."/>
            <person name="Grant M."/>
        </authorList>
    </citation>
    <scope>NUCLEOTIDE SEQUENCE [LARGE SCALE GENOMIC DNA]</scope>
    <source>
        <strain evidence="1">NCPPB 890</strain>
    </source>
</reference>
<dbReference type="AlphaFoldDB" id="A0A836P289"/>
<comment type="caution">
    <text evidence="1">The sequence shown here is derived from an EMBL/GenBank/DDBJ whole genome shotgun (WGS) entry which is preliminary data.</text>
</comment>
<organism evidence="1">
    <name type="scientific">Xanthomonas vasicola pv. vasculorum NCPPB 890</name>
    <dbReference type="NCBI Taxonomy" id="1184265"/>
    <lineage>
        <taxon>Bacteria</taxon>
        <taxon>Pseudomonadati</taxon>
        <taxon>Pseudomonadota</taxon>
        <taxon>Gammaproteobacteria</taxon>
        <taxon>Lysobacterales</taxon>
        <taxon>Lysobacteraceae</taxon>
        <taxon>Xanthomonas</taxon>
    </lineage>
</organism>
<evidence type="ECO:0000313" key="1">
    <source>
        <dbReference type="EMBL" id="KFA01189.1"/>
    </source>
</evidence>